<dbReference type="EMBL" id="JAODUO010001157">
    <property type="protein sequence ID" value="KAK2170213.1"/>
    <property type="molecule type" value="Genomic_DNA"/>
</dbReference>
<dbReference type="AlphaFoldDB" id="A0AAD9NIW8"/>
<organism evidence="1 2">
    <name type="scientific">Ridgeia piscesae</name>
    <name type="common">Tubeworm</name>
    <dbReference type="NCBI Taxonomy" id="27915"/>
    <lineage>
        <taxon>Eukaryota</taxon>
        <taxon>Metazoa</taxon>
        <taxon>Spiralia</taxon>
        <taxon>Lophotrochozoa</taxon>
        <taxon>Annelida</taxon>
        <taxon>Polychaeta</taxon>
        <taxon>Sedentaria</taxon>
        <taxon>Canalipalpata</taxon>
        <taxon>Sabellida</taxon>
        <taxon>Siboglinidae</taxon>
        <taxon>Ridgeia</taxon>
    </lineage>
</organism>
<gene>
    <name evidence="1" type="ORF">NP493_1158g00064</name>
</gene>
<accession>A0AAD9NIW8</accession>
<protein>
    <submittedName>
        <fullName evidence="1">Uncharacterized protein</fullName>
    </submittedName>
</protein>
<evidence type="ECO:0000313" key="2">
    <source>
        <dbReference type="Proteomes" id="UP001209878"/>
    </source>
</evidence>
<keyword evidence="2" id="KW-1185">Reference proteome</keyword>
<sequence length="166" mass="19036">MSYVTETEGLSVRSLVTDRHKSVAAFTRDDLKVNNPRCADLEHYNDVWHTAKGLGKKLKKLSKLAEVRMWQKSIINHVYSVAAIAPAENRKEYLRAMWLSLDNHINDEHEHESQLYPYCDHCHLLYDREKEWLVRGSPSCIMLSDLITANAVVKHTGQVCLCGVLC</sequence>
<reference evidence="1" key="1">
    <citation type="journal article" date="2023" name="Mol. Biol. Evol.">
        <title>Third-Generation Sequencing Reveals the Adaptive Role of the Epigenome in Three Deep-Sea Polychaetes.</title>
        <authorList>
            <person name="Perez M."/>
            <person name="Aroh O."/>
            <person name="Sun Y."/>
            <person name="Lan Y."/>
            <person name="Juniper S.K."/>
            <person name="Young C.R."/>
            <person name="Angers B."/>
            <person name="Qian P.Y."/>
        </authorList>
    </citation>
    <scope>NUCLEOTIDE SEQUENCE</scope>
    <source>
        <strain evidence="1">R07B-5</strain>
    </source>
</reference>
<name>A0AAD9NIW8_RIDPI</name>
<dbReference type="PANTHER" id="PTHR31751">
    <property type="entry name" value="SI:CH211-108C17.2-RELATED-RELATED"/>
    <property type="match status" value="1"/>
</dbReference>
<dbReference type="Proteomes" id="UP001209878">
    <property type="component" value="Unassembled WGS sequence"/>
</dbReference>
<comment type="caution">
    <text evidence="1">The sequence shown here is derived from an EMBL/GenBank/DDBJ whole genome shotgun (WGS) entry which is preliminary data.</text>
</comment>
<dbReference type="PANTHER" id="PTHR31751:SF42">
    <property type="entry name" value="PROTEIN CBG10204"/>
    <property type="match status" value="1"/>
</dbReference>
<proteinExistence type="predicted"/>
<evidence type="ECO:0000313" key="1">
    <source>
        <dbReference type="EMBL" id="KAK2170213.1"/>
    </source>
</evidence>